<dbReference type="EMBL" id="BAAAUV010000007">
    <property type="protein sequence ID" value="GAA3212677.1"/>
    <property type="molecule type" value="Genomic_DNA"/>
</dbReference>
<sequence length="193" mass="21244">MRRRPVQRRSQERYERILDAAAHLLDEVGYAALTTKEVARRAEVPIGTFYQFFPDKSVLVHALASRNLDAYLDRLAAVERPETLEGTVEAAVEAFVAMRRTVPGFGVIDFGAGSRAEPMLTELLHVLDPAVDNNTAVALRVRDLFPALAGDLSVRVALECADAVLKLAFRVDPDGDPALIAECKKVLLSYLRA</sequence>
<organism evidence="6 7">
    <name type="scientific">Actinocorallia longicatena</name>
    <dbReference type="NCBI Taxonomy" id="111803"/>
    <lineage>
        <taxon>Bacteria</taxon>
        <taxon>Bacillati</taxon>
        <taxon>Actinomycetota</taxon>
        <taxon>Actinomycetes</taxon>
        <taxon>Streptosporangiales</taxon>
        <taxon>Thermomonosporaceae</taxon>
        <taxon>Actinocorallia</taxon>
    </lineage>
</organism>
<feature type="DNA-binding region" description="H-T-H motif" evidence="4">
    <location>
        <begin position="34"/>
        <end position="53"/>
    </location>
</feature>
<dbReference type="Pfam" id="PF00440">
    <property type="entry name" value="TetR_N"/>
    <property type="match status" value="1"/>
</dbReference>
<evidence type="ECO:0000256" key="1">
    <source>
        <dbReference type="ARBA" id="ARBA00023015"/>
    </source>
</evidence>
<evidence type="ECO:0000256" key="4">
    <source>
        <dbReference type="PROSITE-ProRule" id="PRU00335"/>
    </source>
</evidence>
<keyword evidence="1" id="KW-0805">Transcription regulation</keyword>
<dbReference type="InterPro" id="IPR050109">
    <property type="entry name" value="HTH-type_TetR-like_transc_reg"/>
</dbReference>
<dbReference type="InterPro" id="IPR001647">
    <property type="entry name" value="HTH_TetR"/>
</dbReference>
<keyword evidence="7" id="KW-1185">Reference proteome</keyword>
<dbReference type="PROSITE" id="PS50977">
    <property type="entry name" value="HTH_TETR_2"/>
    <property type="match status" value="1"/>
</dbReference>
<evidence type="ECO:0000313" key="7">
    <source>
        <dbReference type="Proteomes" id="UP001501237"/>
    </source>
</evidence>
<protein>
    <submittedName>
        <fullName evidence="6">TetR family transcriptional regulator</fullName>
    </submittedName>
</protein>
<accession>A0ABP6Q9M6</accession>
<dbReference type="Gene3D" id="1.10.357.10">
    <property type="entry name" value="Tetracycline Repressor, domain 2"/>
    <property type="match status" value="1"/>
</dbReference>
<dbReference type="Proteomes" id="UP001501237">
    <property type="component" value="Unassembled WGS sequence"/>
</dbReference>
<evidence type="ECO:0000313" key="6">
    <source>
        <dbReference type="EMBL" id="GAA3212677.1"/>
    </source>
</evidence>
<feature type="domain" description="HTH tetR-type" evidence="5">
    <location>
        <begin position="11"/>
        <end position="71"/>
    </location>
</feature>
<evidence type="ECO:0000256" key="3">
    <source>
        <dbReference type="ARBA" id="ARBA00023163"/>
    </source>
</evidence>
<dbReference type="PANTHER" id="PTHR30055:SF234">
    <property type="entry name" value="HTH-TYPE TRANSCRIPTIONAL REGULATOR BETI"/>
    <property type="match status" value="1"/>
</dbReference>
<evidence type="ECO:0000259" key="5">
    <source>
        <dbReference type="PROSITE" id="PS50977"/>
    </source>
</evidence>
<keyword evidence="3" id="KW-0804">Transcription</keyword>
<reference evidence="7" key="1">
    <citation type="journal article" date="2019" name="Int. J. Syst. Evol. Microbiol.">
        <title>The Global Catalogue of Microorganisms (GCM) 10K type strain sequencing project: providing services to taxonomists for standard genome sequencing and annotation.</title>
        <authorList>
            <consortium name="The Broad Institute Genomics Platform"/>
            <consortium name="The Broad Institute Genome Sequencing Center for Infectious Disease"/>
            <person name="Wu L."/>
            <person name="Ma J."/>
        </authorList>
    </citation>
    <scope>NUCLEOTIDE SEQUENCE [LARGE SCALE GENOMIC DNA]</scope>
    <source>
        <strain evidence="7">JCM 9377</strain>
    </source>
</reference>
<dbReference type="SUPFAM" id="SSF46689">
    <property type="entry name" value="Homeodomain-like"/>
    <property type="match status" value="1"/>
</dbReference>
<dbReference type="PRINTS" id="PR00455">
    <property type="entry name" value="HTHTETR"/>
</dbReference>
<dbReference type="InterPro" id="IPR041674">
    <property type="entry name" value="TetR_C_22"/>
</dbReference>
<proteinExistence type="predicted"/>
<name>A0ABP6Q9M6_9ACTN</name>
<comment type="caution">
    <text evidence="6">The sequence shown here is derived from an EMBL/GenBank/DDBJ whole genome shotgun (WGS) entry which is preliminary data.</text>
</comment>
<dbReference type="Pfam" id="PF17928">
    <property type="entry name" value="TetR_C_22"/>
    <property type="match status" value="1"/>
</dbReference>
<evidence type="ECO:0000256" key="2">
    <source>
        <dbReference type="ARBA" id="ARBA00023125"/>
    </source>
</evidence>
<dbReference type="InterPro" id="IPR009057">
    <property type="entry name" value="Homeodomain-like_sf"/>
</dbReference>
<keyword evidence="2 4" id="KW-0238">DNA-binding</keyword>
<dbReference type="PANTHER" id="PTHR30055">
    <property type="entry name" value="HTH-TYPE TRANSCRIPTIONAL REGULATOR RUTR"/>
    <property type="match status" value="1"/>
</dbReference>
<gene>
    <name evidence="6" type="ORF">GCM10010468_32170</name>
</gene>